<keyword evidence="3" id="KW-0238">DNA-binding</keyword>
<evidence type="ECO:0000313" key="5">
    <source>
        <dbReference type="EMBL" id="CAD5927518.1"/>
    </source>
</evidence>
<dbReference type="AlphaFoldDB" id="A0A9W4CG81"/>
<evidence type="ECO:0000313" key="6">
    <source>
        <dbReference type="Proteomes" id="UP001153719"/>
    </source>
</evidence>
<organism evidence="5 6">
    <name type="scientific">Planktothrix pseudagardhii</name>
    <dbReference type="NCBI Taxonomy" id="132604"/>
    <lineage>
        <taxon>Bacteria</taxon>
        <taxon>Bacillati</taxon>
        <taxon>Cyanobacteriota</taxon>
        <taxon>Cyanophyceae</taxon>
        <taxon>Oscillatoriophycideae</taxon>
        <taxon>Oscillatoriales</taxon>
        <taxon>Microcoleaceae</taxon>
        <taxon>Planktothrix</taxon>
    </lineage>
</organism>
<proteinExistence type="predicted"/>
<keyword evidence="2" id="KW-0731">Sigma factor</keyword>
<evidence type="ECO:0000256" key="1">
    <source>
        <dbReference type="ARBA" id="ARBA00023015"/>
    </source>
</evidence>
<keyword evidence="4" id="KW-0804">Transcription</keyword>
<evidence type="ECO:0000256" key="3">
    <source>
        <dbReference type="ARBA" id="ARBA00023125"/>
    </source>
</evidence>
<dbReference type="KEGG" id="ppsu:NO713_01071"/>
<gene>
    <name evidence="5" type="ORF">NO713_01071</name>
</gene>
<evidence type="ECO:0008006" key="7">
    <source>
        <dbReference type="Google" id="ProtNLM"/>
    </source>
</evidence>
<dbReference type="GO" id="GO:0006352">
    <property type="term" value="P:DNA-templated transcription initiation"/>
    <property type="evidence" value="ECO:0007669"/>
    <property type="project" value="InterPro"/>
</dbReference>
<dbReference type="PANTHER" id="PTHR30385">
    <property type="entry name" value="SIGMA FACTOR F FLAGELLAR"/>
    <property type="match status" value="1"/>
</dbReference>
<dbReference type="Proteomes" id="UP001153719">
    <property type="component" value="Chromosome"/>
</dbReference>
<dbReference type="InterPro" id="IPR036388">
    <property type="entry name" value="WH-like_DNA-bd_sf"/>
</dbReference>
<sequence>MKKRYTNLQKCSSFYQVHPSPRWVTDPALEKNMKALIQQYPEQDEKFWVQYWLDIAKNGTDSLAARHLCAYLEETCWYAAKVTYREFSSPDFTESDYWQIARQVASNPVRIFNNYKAELSLPRVYAQTKLRGAILDVIRKGQETQRASDWGLLRKSSKKALKTALQMAGIGEAQQADYLLAWQGFQEVYKPPAIRRNQPLPAPTDAQLTAIADYYNQQRSPASAVNAIKIQEMLEICIKVVRKKHTIELQSLDADNRALECEVTDYSEVQQRQQETDSEQWEQITRVLSHAIASLPPTARQMLILEHGLIGLNQTEIGRAFGIKQYKVSRQLSRHKRPLLEVLAKWSENQGGITLDVEKIDALSQHLDSWLNWYCQTTILHRFLYTTLWLHPTLYTEISLLSCYYSENKNIAVIKEFQLTETQLEEKLIGIKQVLQVQLQKFFKQTLNFNLSSPDTTQPLAELVETWLQTAPYGILELERR</sequence>
<name>A0A9W4CG81_9CYAN</name>
<dbReference type="GO" id="GO:0016987">
    <property type="term" value="F:sigma factor activity"/>
    <property type="evidence" value="ECO:0007669"/>
    <property type="project" value="UniProtKB-KW"/>
</dbReference>
<dbReference type="PANTHER" id="PTHR30385:SF7">
    <property type="entry name" value="RNA POLYMERASE SIGMA FACTOR FLIA"/>
    <property type="match status" value="1"/>
</dbReference>
<dbReference type="GO" id="GO:0003677">
    <property type="term" value="F:DNA binding"/>
    <property type="evidence" value="ECO:0007669"/>
    <property type="project" value="UniProtKB-KW"/>
</dbReference>
<dbReference type="InterPro" id="IPR014284">
    <property type="entry name" value="RNA_pol_sigma-70_dom"/>
</dbReference>
<evidence type="ECO:0000256" key="2">
    <source>
        <dbReference type="ARBA" id="ARBA00023082"/>
    </source>
</evidence>
<dbReference type="EMBL" id="LR882967">
    <property type="protein sequence ID" value="CAD5927518.1"/>
    <property type="molecule type" value="Genomic_DNA"/>
</dbReference>
<dbReference type="SUPFAM" id="SSF88659">
    <property type="entry name" value="Sigma3 and sigma4 domains of RNA polymerase sigma factors"/>
    <property type="match status" value="1"/>
</dbReference>
<dbReference type="Gene3D" id="1.10.10.10">
    <property type="entry name" value="Winged helix-like DNA-binding domain superfamily/Winged helix DNA-binding domain"/>
    <property type="match status" value="1"/>
</dbReference>
<evidence type="ECO:0000256" key="4">
    <source>
        <dbReference type="ARBA" id="ARBA00023163"/>
    </source>
</evidence>
<accession>A0A9W4CG81</accession>
<keyword evidence="1" id="KW-0805">Transcription regulation</keyword>
<keyword evidence="6" id="KW-1185">Reference proteome</keyword>
<protein>
    <recommendedName>
        <fullName evidence="7">RNA polymerase sigma-70 region 4 domain-containing protein</fullName>
    </recommendedName>
</protein>
<dbReference type="InterPro" id="IPR013324">
    <property type="entry name" value="RNA_pol_sigma_r3/r4-like"/>
</dbReference>
<reference evidence="5" key="1">
    <citation type="submission" date="2020-09" db="EMBL/GenBank/DDBJ databases">
        <authorList>
            <person name="Blom J."/>
        </authorList>
    </citation>
    <scope>NUCLEOTIDE SEQUENCE</scope>
    <source>
        <strain evidence="5">No.713</strain>
    </source>
</reference>
<dbReference type="NCBIfam" id="TIGR02937">
    <property type="entry name" value="sigma70-ECF"/>
    <property type="match status" value="1"/>
</dbReference>